<comment type="caution">
    <text evidence="7">The sequence shown here is derived from an EMBL/GenBank/DDBJ whole genome shotgun (WGS) entry which is preliminary data.</text>
</comment>
<dbReference type="AlphaFoldDB" id="A0A830HDK8"/>
<gene>
    <name evidence="7" type="ORF">PPROV_000389600</name>
</gene>
<dbReference type="InterPro" id="IPR015424">
    <property type="entry name" value="PyrdxlP-dep_Trfase"/>
</dbReference>
<comment type="catalytic activity">
    <reaction evidence="5">
        <text>(sulfur carrier)-H + L-cysteine = (sulfur carrier)-SH + L-alanine</text>
        <dbReference type="Rhea" id="RHEA:43892"/>
        <dbReference type="Rhea" id="RHEA-COMP:14737"/>
        <dbReference type="Rhea" id="RHEA-COMP:14739"/>
        <dbReference type="ChEBI" id="CHEBI:29917"/>
        <dbReference type="ChEBI" id="CHEBI:35235"/>
        <dbReference type="ChEBI" id="CHEBI:57972"/>
        <dbReference type="ChEBI" id="CHEBI:64428"/>
        <dbReference type="EC" id="2.8.1.7"/>
    </reaction>
</comment>
<keyword evidence="8" id="KW-1185">Reference proteome</keyword>
<protein>
    <recommendedName>
        <fullName evidence="2">cysteine desulfurase</fullName>
        <ecNumber evidence="2">2.8.1.7</ecNumber>
    </recommendedName>
</protein>
<evidence type="ECO:0000256" key="1">
    <source>
        <dbReference type="ARBA" id="ARBA00001933"/>
    </source>
</evidence>
<keyword evidence="3" id="KW-0808">Transferase</keyword>
<dbReference type="CDD" id="cd06453">
    <property type="entry name" value="SufS_like"/>
    <property type="match status" value="1"/>
</dbReference>
<evidence type="ECO:0000256" key="2">
    <source>
        <dbReference type="ARBA" id="ARBA00012239"/>
    </source>
</evidence>
<dbReference type="GO" id="GO:0030170">
    <property type="term" value="F:pyridoxal phosphate binding"/>
    <property type="evidence" value="ECO:0007669"/>
    <property type="project" value="InterPro"/>
</dbReference>
<dbReference type="InterPro" id="IPR015422">
    <property type="entry name" value="PyrdxlP-dep_Trfase_small"/>
</dbReference>
<comment type="cofactor">
    <cofactor evidence="1">
        <name>pyridoxal 5'-phosphate</name>
        <dbReference type="ChEBI" id="CHEBI:597326"/>
    </cofactor>
</comment>
<organism evidence="7 8">
    <name type="scientific">Pycnococcus provasolii</name>
    <dbReference type="NCBI Taxonomy" id="41880"/>
    <lineage>
        <taxon>Eukaryota</taxon>
        <taxon>Viridiplantae</taxon>
        <taxon>Chlorophyta</taxon>
        <taxon>Pseudoscourfieldiophyceae</taxon>
        <taxon>Pseudoscourfieldiales</taxon>
        <taxon>Pycnococcaceae</taxon>
        <taxon>Pycnococcus</taxon>
    </lineage>
</organism>
<dbReference type="Pfam" id="PF00266">
    <property type="entry name" value="Aminotran_5"/>
    <property type="match status" value="1"/>
</dbReference>
<reference evidence="7" key="1">
    <citation type="submission" date="2020-10" db="EMBL/GenBank/DDBJ databases">
        <title>Unveiling of a novel bifunctional photoreceptor, Dualchrome1, isolated from a cosmopolitan green alga.</title>
        <authorList>
            <person name="Suzuki S."/>
            <person name="Kawachi M."/>
        </authorList>
    </citation>
    <scope>NUCLEOTIDE SEQUENCE</scope>
    <source>
        <strain evidence="7">NIES 2893</strain>
    </source>
</reference>
<accession>A0A830HDK8</accession>
<dbReference type="Proteomes" id="UP000660262">
    <property type="component" value="Unassembled WGS sequence"/>
</dbReference>
<dbReference type="PANTHER" id="PTHR43586:SF8">
    <property type="entry name" value="CYSTEINE DESULFURASE 1, CHLOROPLASTIC"/>
    <property type="match status" value="1"/>
</dbReference>
<dbReference type="InterPro" id="IPR015421">
    <property type="entry name" value="PyrdxlP-dep_Trfase_major"/>
</dbReference>
<dbReference type="GO" id="GO:0031071">
    <property type="term" value="F:cysteine desulfurase activity"/>
    <property type="evidence" value="ECO:0007669"/>
    <property type="project" value="UniProtKB-EC"/>
</dbReference>
<dbReference type="Gene3D" id="3.90.1150.10">
    <property type="entry name" value="Aspartate Aminotransferase, domain 1"/>
    <property type="match status" value="1"/>
</dbReference>
<evidence type="ECO:0000313" key="8">
    <source>
        <dbReference type="Proteomes" id="UP000660262"/>
    </source>
</evidence>
<proteinExistence type="predicted"/>
<evidence type="ECO:0000256" key="5">
    <source>
        <dbReference type="ARBA" id="ARBA00050776"/>
    </source>
</evidence>
<evidence type="ECO:0000313" key="7">
    <source>
        <dbReference type="EMBL" id="GHP05144.1"/>
    </source>
</evidence>
<evidence type="ECO:0000256" key="3">
    <source>
        <dbReference type="ARBA" id="ARBA00022679"/>
    </source>
</evidence>
<dbReference type="GO" id="GO:0006534">
    <property type="term" value="P:cysteine metabolic process"/>
    <property type="evidence" value="ECO:0007669"/>
    <property type="project" value="InterPro"/>
</dbReference>
<evidence type="ECO:0000256" key="4">
    <source>
        <dbReference type="ARBA" id="ARBA00022898"/>
    </source>
</evidence>
<dbReference type="OrthoDB" id="420046at2759"/>
<dbReference type="EC" id="2.8.1.7" evidence="2"/>
<feature type="domain" description="Aminotransferase class V" evidence="6">
    <location>
        <begin position="27"/>
        <end position="413"/>
    </location>
</feature>
<evidence type="ECO:0000259" key="6">
    <source>
        <dbReference type="Pfam" id="PF00266"/>
    </source>
</evidence>
<dbReference type="EMBL" id="BNJQ01000009">
    <property type="protein sequence ID" value="GHP05144.1"/>
    <property type="molecule type" value="Genomic_DNA"/>
</dbReference>
<dbReference type="Gene3D" id="3.40.640.10">
    <property type="entry name" value="Type I PLP-dependent aspartate aminotransferase-like (Major domain)"/>
    <property type="match status" value="1"/>
</dbReference>
<name>A0A830HDK8_9CHLO</name>
<dbReference type="PANTHER" id="PTHR43586">
    <property type="entry name" value="CYSTEINE DESULFURASE"/>
    <property type="match status" value="1"/>
</dbReference>
<keyword evidence="4" id="KW-0663">Pyridoxal phosphate</keyword>
<sequence length="430" mass="46775">MQALVPMRREDFAEILNQQVTPDMPLVYLDNAATSQKPACVIDAVRNYYTHDNSNVHRGVHTLSARATDAFEEARASVARLINASTPSEVVWTRNASEAINLVALTYGASQLKEGDAIVLSVAEHHSNIVPWQLLAQKNGVELRYARLDADERVDEDHVAELMEDGKVKLVAIAHVSNVLGSTLDVPFVVDLCRKHGAKLLLDACQSVPHMPIDVQSLGADFVVASGHKMCAPTGTGFLWAKYETLDELMPPLYGGGEMIEDVSTTCSTYAKPPLKFEAGTPAIGEMIGLGRAAEYLMELDMREIHAYECELGAYLYERLAADVPNIRLYGPSPAAARASGSHASGLDRAALCAFTHPAAHANDLSTLLDSMSGIAIRSGHHCTQPLHKEALGVLGTARASLYFYNSPEEVDFFVKELNKVIDFFEEVAV</sequence>
<dbReference type="InterPro" id="IPR010970">
    <property type="entry name" value="Cys_dSase_SufS"/>
</dbReference>
<dbReference type="SUPFAM" id="SSF53383">
    <property type="entry name" value="PLP-dependent transferases"/>
    <property type="match status" value="1"/>
</dbReference>
<dbReference type="NCBIfam" id="TIGR01979">
    <property type="entry name" value="sufS"/>
    <property type="match status" value="1"/>
</dbReference>
<dbReference type="InterPro" id="IPR000192">
    <property type="entry name" value="Aminotrans_V_dom"/>
</dbReference>